<evidence type="ECO:0000256" key="3">
    <source>
        <dbReference type="ARBA" id="ARBA00022771"/>
    </source>
</evidence>
<evidence type="ECO:0000256" key="6">
    <source>
        <dbReference type="SAM" id="Phobius"/>
    </source>
</evidence>
<dbReference type="Proteomes" id="UP000313359">
    <property type="component" value="Unassembled WGS sequence"/>
</dbReference>
<evidence type="ECO:0000313" key="7">
    <source>
        <dbReference type="EMBL" id="RPD52453.1"/>
    </source>
</evidence>
<evidence type="ECO:0000256" key="1">
    <source>
        <dbReference type="ARBA" id="ARBA00004123"/>
    </source>
</evidence>
<dbReference type="EMBL" id="ML122361">
    <property type="protein sequence ID" value="RPD52453.1"/>
    <property type="molecule type" value="Genomic_DNA"/>
</dbReference>
<dbReference type="STRING" id="1328759.A0A5C2RLM1"/>
<proteinExistence type="predicted"/>
<dbReference type="GO" id="GO:0005634">
    <property type="term" value="C:nucleus"/>
    <property type="evidence" value="ECO:0007669"/>
    <property type="project" value="UniProtKB-SubCell"/>
</dbReference>
<reference evidence="7" key="1">
    <citation type="journal article" date="2018" name="Genome Biol. Evol.">
        <title>Genomics and development of Lentinus tigrinus, a white-rot wood-decaying mushroom with dimorphic fruiting bodies.</title>
        <authorList>
            <person name="Wu B."/>
            <person name="Xu Z."/>
            <person name="Knudson A."/>
            <person name="Carlson A."/>
            <person name="Chen N."/>
            <person name="Kovaka S."/>
            <person name="LaButti K."/>
            <person name="Lipzen A."/>
            <person name="Pennachio C."/>
            <person name="Riley R."/>
            <person name="Schakwitz W."/>
            <person name="Umezawa K."/>
            <person name="Ohm R.A."/>
            <person name="Grigoriev I.V."/>
            <person name="Nagy L.G."/>
            <person name="Gibbons J."/>
            <person name="Hibbett D."/>
        </authorList>
    </citation>
    <scope>NUCLEOTIDE SEQUENCE [LARGE SCALE GENOMIC DNA]</scope>
    <source>
        <strain evidence="7">ALCF2SS1-6</strain>
    </source>
</reference>
<evidence type="ECO:0000256" key="4">
    <source>
        <dbReference type="ARBA" id="ARBA00022833"/>
    </source>
</evidence>
<dbReference type="SUPFAM" id="SSF53098">
    <property type="entry name" value="Ribonuclease H-like"/>
    <property type="match status" value="1"/>
</dbReference>
<keyword evidence="6" id="KW-0812">Transmembrane</keyword>
<keyword evidence="4" id="KW-0862">Zinc</keyword>
<dbReference type="PANTHER" id="PTHR46481">
    <property type="entry name" value="ZINC FINGER BED DOMAIN-CONTAINING PROTEIN 4"/>
    <property type="match status" value="1"/>
</dbReference>
<gene>
    <name evidence="7" type="ORF">L227DRAFT_589677</name>
</gene>
<protein>
    <submittedName>
        <fullName evidence="7">Uncharacterized protein</fullName>
    </submittedName>
</protein>
<keyword evidence="5" id="KW-0539">Nucleus</keyword>
<keyword evidence="3" id="KW-0863">Zinc-finger</keyword>
<name>A0A5C2RLM1_9APHY</name>
<keyword evidence="6" id="KW-1133">Transmembrane helix</keyword>
<dbReference type="PANTHER" id="PTHR46481:SF10">
    <property type="entry name" value="ZINC FINGER BED DOMAIN-CONTAINING PROTEIN 39"/>
    <property type="match status" value="1"/>
</dbReference>
<accession>A0A5C2RLM1</accession>
<evidence type="ECO:0000313" key="8">
    <source>
        <dbReference type="Proteomes" id="UP000313359"/>
    </source>
</evidence>
<organism evidence="7 8">
    <name type="scientific">Lentinus tigrinus ALCF2SS1-6</name>
    <dbReference type="NCBI Taxonomy" id="1328759"/>
    <lineage>
        <taxon>Eukaryota</taxon>
        <taxon>Fungi</taxon>
        <taxon>Dikarya</taxon>
        <taxon>Basidiomycota</taxon>
        <taxon>Agaricomycotina</taxon>
        <taxon>Agaricomycetes</taxon>
        <taxon>Polyporales</taxon>
        <taxon>Polyporaceae</taxon>
        <taxon>Lentinus</taxon>
    </lineage>
</organism>
<comment type="subcellular location">
    <subcellularLocation>
        <location evidence="1">Nucleus</location>
    </subcellularLocation>
</comment>
<dbReference type="InterPro" id="IPR052035">
    <property type="entry name" value="ZnF_BED_domain_contain"/>
</dbReference>
<evidence type="ECO:0000256" key="2">
    <source>
        <dbReference type="ARBA" id="ARBA00022723"/>
    </source>
</evidence>
<evidence type="ECO:0000256" key="5">
    <source>
        <dbReference type="ARBA" id="ARBA00023242"/>
    </source>
</evidence>
<keyword evidence="2" id="KW-0479">Metal-binding</keyword>
<dbReference type="OrthoDB" id="2802234at2759"/>
<dbReference type="InterPro" id="IPR012337">
    <property type="entry name" value="RNaseH-like_sf"/>
</dbReference>
<dbReference type="AlphaFoldDB" id="A0A5C2RLM1"/>
<keyword evidence="6" id="KW-0472">Membrane</keyword>
<sequence>MSRKKGRKQLPIITENYICLGPVQNNSGRYFWKCQHCGNDPNSKGASIEGCDNRLLQHLADTKQCPQVPLTVLVQAYNCITGKGPEYVRVIKEDKTRLKELRLLMLLFDGWEDALKRSIYGTIAAKVNHHPIPLSLDDITRQRGNADTLVETTEKALRSMELQDMRNFAAVTTDNPTTMRKYRRLLQKKYPWLLLFACFLHGMNTIIGSITTFDPMKKILQKVTTIVTFFTSSHYWGAQLKEEAEKVGITTSLKKNCKSRWYTLVLHCMSVQRYREPLFRICYRQDAEKSTNGLSIIPKAIRETVLGGTETFWPLLNQFIRTTKPLVDAIGNVEAHDATLADCMLELVRCVHTMTKLRATDDKDHSFLMHARSTFNRLFHQMDTKYHSLALYLQPLCRRLAISQVANGRSFAFMEKAAVEIVKKWRWGKLKALALQADLKLYHQCKSPFAGGQADALDWWESLPVTSAQHPLKALAITLHSIVPHAAEIERLFAMQGGTQSARRCCLSVETFEKLGKHAHMHTRDAGGINVGLAEDLERNFAWVPPLVVEGEPAAVAPVESPEDVSVQELDRAWEEFVKEQRAVEAARALDPEDKLENSEDGVEVLEGKLYDFEELQRVDKGLAPPTLTDDVEIIGKEDEEDVDWDVEEMAAGDM</sequence>
<feature type="transmembrane region" description="Helical" evidence="6">
    <location>
        <begin position="190"/>
        <end position="213"/>
    </location>
</feature>
<keyword evidence="8" id="KW-1185">Reference proteome</keyword>
<dbReference type="GO" id="GO:0008270">
    <property type="term" value="F:zinc ion binding"/>
    <property type="evidence" value="ECO:0007669"/>
    <property type="project" value="UniProtKB-KW"/>
</dbReference>